<proteinExistence type="predicted"/>
<sequence length="117" mass="13124">MCFRAKNQITKILSRLFRKVNTTSVYVSRGTFRVISRILCRRSLGPTKTQSKFLTLHGVLSSCNADGSGNRFLIPDIVKTNLQSADQLLISLICHSNDLKNARAIVLERRSPSFGKQ</sequence>
<organism evidence="1">
    <name type="scientific">Spongospora subterranea</name>
    <dbReference type="NCBI Taxonomy" id="70186"/>
    <lineage>
        <taxon>Eukaryota</taxon>
        <taxon>Sar</taxon>
        <taxon>Rhizaria</taxon>
        <taxon>Endomyxa</taxon>
        <taxon>Phytomyxea</taxon>
        <taxon>Plasmodiophorida</taxon>
        <taxon>Plasmodiophoridae</taxon>
        <taxon>Spongospora</taxon>
    </lineage>
</organism>
<name>A0A0H5RE27_9EUKA</name>
<feature type="non-terminal residue" evidence="1">
    <location>
        <position position="117"/>
    </location>
</feature>
<dbReference type="AlphaFoldDB" id="A0A0H5RE27"/>
<dbReference type="EMBL" id="HACM01011345">
    <property type="protein sequence ID" value="CRZ11787.1"/>
    <property type="molecule type" value="Transcribed_RNA"/>
</dbReference>
<accession>A0A0H5RE27</accession>
<protein>
    <submittedName>
        <fullName evidence="1">Uncharacterized protein</fullName>
    </submittedName>
</protein>
<reference evidence="1" key="1">
    <citation type="submission" date="2015-04" db="EMBL/GenBank/DDBJ databases">
        <title>The genome sequence of the plant pathogenic Rhizarian Plasmodiophora brassicae reveals insights in its biotrophic life cycle and the origin of chitin synthesis.</title>
        <authorList>
            <person name="Schwelm A."/>
            <person name="Fogelqvist J."/>
            <person name="Knaust A."/>
            <person name="Julke S."/>
            <person name="Lilja T."/>
            <person name="Dhandapani V."/>
            <person name="Bonilla-Rosso G."/>
            <person name="Karlsson M."/>
            <person name="Shevchenko A."/>
            <person name="Choi S.R."/>
            <person name="Kim H.G."/>
            <person name="Park J.Y."/>
            <person name="Lim Y.P."/>
            <person name="Ludwig-Muller J."/>
            <person name="Dixelius C."/>
        </authorList>
    </citation>
    <scope>NUCLEOTIDE SEQUENCE</scope>
    <source>
        <tissue evidence="1">Potato root galls</tissue>
    </source>
</reference>
<evidence type="ECO:0000313" key="1">
    <source>
        <dbReference type="EMBL" id="CRZ11787.1"/>
    </source>
</evidence>